<dbReference type="InterPro" id="IPR036056">
    <property type="entry name" value="Fibrinogen-like_C"/>
</dbReference>
<dbReference type="SUPFAM" id="SSF82895">
    <property type="entry name" value="TSP-1 type 1 repeat"/>
    <property type="match status" value="1"/>
</dbReference>
<dbReference type="Gene3D" id="2.20.100.10">
    <property type="entry name" value="Thrombospondin type-1 (TSP1) repeat"/>
    <property type="match status" value="1"/>
</dbReference>
<evidence type="ECO:0000313" key="2">
    <source>
        <dbReference type="EnsemblMetazoa" id="CapteP207351"/>
    </source>
</evidence>
<dbReference type="EMBL" id="AMQN01001378">
    <property type="status" value="NOT_ANNOTATED_CDS"/>
    <property type="molecule type" value="Genomic_DNA"/>
</dbReference>
<dbReference type="SMART" id="SM00209">
    <property type="entry name" value="TSP1"/>
    <property type="match status" value="1"/>
</dbReference>
<organism evidence="1">
    <name type="scientific">Capitella teleta</name>
    <name type="common">Polychaete worm</name>
    <dbReference type="NCBI Taxonomy" id="283909"/>
    <lineage>
        <taxon>Eukaryota</taxon>
        <taxon>Metazoa</taxon>
        <taxon>Spiralia</taxon>
        <taxon>Lophotrochozoa</taxon>
        <taxon>Annelida</taxon>
        <taxon>Polychaeta</taxon>
        <taxon>Sedentaria</taxon>
        <taxon>Scolecida</taxon>
        <taxon>Capitellidae</taxon>
        <taxon>Capitella</taxon>
    </lineage>
</organism>
<gene>
    <name evidence="1" type="ORF">CAPTEDRAFT_207351</name>
</gene>
<dbReference type="InterPro" id="IPR036383">
    <property type="entry name" value="TSP1_rpt_sf"/>
</dbReference>
<dbReference type="SUPFAM" id="SSF56496">
    <property type="entry name" value="Fibrinogen C-terminal domain-like"/>
    <property type="match status" value="1"/>
</dbReference>
<dbReference type="HOGENOM" id="CLU_1572083_0_0_1"/>
<dbReference type="InterPro" id="IPR000884">
    <property type="entry name" value="TSP1_rpt"/>
</dbReference>
<evidence type="ECO:0000313" key="1">
    <source>
        <dbReference type="EMBL" id="ELU04554.1"/>
    </source>
</evidence>
<dbReference type="EMBL" id="KB302197">
    <property type="protein sequence ID" value="ELU04554.1"/>
    <property type="molecule type" value="Genomic_DNA"/>
</dbReference>
<keyword evidence="3" id="KW-1185">Reference proteome</keyword>
<dbReference type="STRING" id="283909.R7UF07"/>
<reference evidence="3" key="1">
    <citation type="submission" date="2012-12" db="EMBL/GenBank/DDBJ databases">
        <authorList>
            <person name="Hellsten U."/>
            <person name="Grimwood J."/>
            <person name="Chapman J.A."/>
            <person name="Shapiro H."/>
            <person name="Aerts A."/>
            <person name="Otillar R.P."/>
            <person name="Terry A.Y."/>
            <person name="Boore J.L."/>
            <person name="Simakov O."/>
            <person name="Marletaz F."/>
            <person name="Cho S.-J."/>
            <person name="Edsinger-Gonzales E."/>
            <person name="Havlak P."/>
            <person name="Kuo D.-H."/>
            <person name="Larsson T."/>
            <person name="Lv J."/>
            <person name="Arendt D."/>
            <person name="Savage R."/>
            <person name="Osoegawa K."/>
            <person name="de Jong P."/>
            <person name="Lindberg D.R."/>
            <person name="Seaver E.C."/>
            <person name="Weisblat D.A."/>
            <person name="Putnam N.H."/>
            <person name="Grigoriev I.V."/>
            <person name="Rokhsar D.S."/>
        </authorList>
    </citation>
    <scope>NUCLEOTIDE SEQUENCE</scope>
    <source>
        <strain evidence="3">I ESC-2004</strain>
    </source>
</reference>
<accession>R7UF07</accession>
<dbReference type="AlphaFoldDB" id="R7UF07"/>
<dbReference type="PROSITE" id="PS50092">
    <property type="entry name" value="TSP1"/>
    <property type="match status" value="1"/>
</dbReference>
<reference evidence="1 3" key="2">
    <citation type="journal article" date="2013" name="Nature">
        <title>Insights into bilaterian evolution from three spiralian genomes.</title>
        <authorList>
            <person name="Simakov O."/>
            <person name="Marletaz F."/>
            <person name="Cho S.J."/>
            <person name="Edsinger-Gonzales E."/>
            <person name="Havlak P."/>
            <person name="Hellsten U."/>
            <person name="Kuo D.H."/>
            <person name="Larsson T."/>
            <person name="Lv J."/>
            <person name="Arendt D."/>
            <person name="Savage R."/>
            <person name="Osoegawa K."/>
            <person name="de Jong P."/>
            <person name="Grimwood J."/>
            <person name="Chapman J.A."/>
            <person name="Shapiro H."/>
            <person name="Aerts A."/>
            <person name="Otillar R.P."/>
            <person name="Terry A.Y."/>
            <person name="Boore J.L."/>
            <person name="Grigoriev I.V."/>
            <person name="Lindberg D.R."/>
            <person name="Seaver E.C."/>
            <person name="Weisblat D.A."/>
            <person name="Putnam N.H."/>
            <person name="Rokhsar D.S."/>
        </authorList>
    </citation>
    <scope>NUCLEOTIDE SEQUENCE</scope>
    <source>
        <strain evidence="1 3">I ESC-2004</strain>
    </source>
</reference>
<evidence type="ECO:0000313" key="3">
    <source>
        <dbReference type="Proteomes" id="UP000014760"/>
    </source>
</evidence>
<dbReference type="Pfam" id="PF00090">
    <property type="entry name" value="TSP_1"/>
    <property type="match status" value="1"/>
</dbReference>
<name>R7UF07_CAPTE</name>
<proteinExistence type="predicted"/>
<dbReference type="EnsemblMetazoa" id="CapteT207351">
    <property type="protein sequence ID" value="CapteP207351"/>
    <property type="gene ID" value="CapteG207351"/>
</dbReference>
<dbReference type="EMBL" id="AMQN01001377">
    <property type="status" value="NOT_ANNOTATED_CDS"/>
    <property type="molecule type" value="Genomic_DNA"/>
</dbReference>
<dbReference type="Proteomes" id="UP000014760">
    <property type="component" value="Unassembled WGS sequence"/>
</dbReference>
<protein>
    <submittedName>
        <fullName evidence="1 2">Uncharacterized protein</fullName>
    </submittedName>
</protein>
<reference evidence="2" key="3">
    <citation type="submission" date="2015-06" db="UniProtKB">
        <authorList>
            <consortium name="EnsemblMetazoa"/>
        </authorList>
    </citation>
    <scope>IDENTIFICATION</scope>
</reference>
<dbReference type="EMBL" id="AMQN01001379">
    <property type="status" value="NOT_ANNOTATED_CDS"/>
    <property type="molecule type" value="Genomic_DNA"/>
</dbReference>
<sequence>MAQWLDFQSKVYLSWESWGPWSESCSATCGDAGIRIRSRECPDNVVAGNSGQCRGEGTEKRKCNRFDCEPYAKSCAEWKVRGLENSTRAQIDPTTMNEPAFVYCDLTSMDGTAVTIIGDQNLHLLVTLGECSVFAGYTGRIRRNERVRHSAAMDNRTESHPDCNPSFCPD</sequence>